<protein>
    <submittedName>
        <fullName evidence="2">Uncharacterized protein</fullName>
    </submittedName>
</protein>
<reference evidence="2 3" key="1">
    <citation type="submission" date="2022-08" db="EMBL/GenBank/DDBJ databases">
        <title>Reclassification of Massilia species as members of the genera Telluria, Duganella, Pseudoduganella, Mokoshia gen. nov. and Zemynaea gen. nov. using orthogonal and non-orthogonal genome-based approaches.</title>
        <authorList>
            <person name="Bowman J.P."/>
        </authorList>
    </citation>
    <scope>NUCLEOTIDE SEQUENCE [LARGE SCALE GENOMIC DNA]</scope>
    <source>
        <strain evidence="2 3">JCM 31661</strain>
    </source>
</reference>
<dbReference type="InterPro" id="IPR020084">
    <property type="entry name" value="NUDIX_hydrolase_CS"/>
</dbReference>
<gene>
    <name evidence="2" type="ORF">NX780_14330</name>
</gene>
<comment type="caution">
    <text evidence="2">The sequence shown here is derived from an EMBL/GenBank/DDBJ whole genome shotgun (WGS) entry which is preliminary data.</text>
</comment>
<dbReference type="EMBL" id="JANUHA010000009">
    <property type="protein sequence ID" value="MCS0597525.1"/>
    <property type="molecule type" value="Genomic_DNA"/>
</dbReference>
<sequence length="274" mass="29064">MRRRFGQSLRLGIAPDGLALLRVGGWPSASSVVLAVQPVEAGAPDALENGLRALLREAAAENGLRRWPLSVVLADELVRLWQVPPPAGATRPGDLQAAAALRFQSLFGAMPAPWRISADWSASQPFLAAAAPEALLALLESLAREHGFHLVEVAPQFVAALNATRRQRRPGAWFGLVHGGVLSLAAYDGVLLAAVRTAVIPDGADREWLEAHVAREALRVGVGRPERLQLSGPAPRSWASSVGRLKFACTLLEDEDAAPGWPLHALLARTGSGA</sequence>
<evidence type="ECO:0000313" key="3">
    <source>
        <dbReference type="Proteomes" id="UP001206572"/>
    </source>
</evidence>
<dbReference type="Proteomes" id="UP001206572">
    <property type="component" value="Unassembled WGS sequence"/>
</dbReference>
<organism evidence="2 3">
    <name type="scientific">Massilia agri</name>
    <dbReference type="NCBI Taxonomy" id="1886785"/>
    <lineage>
        <taxon>Bacteria</taxon>
        <taxon>Pseudomonadati</taxon>
        <taxon>Pseudomonadota</taxon>
        <taxon>Betaproteobacteria</taxon>
        <taxon>Burkholderiales</taxon>
        <taxon>Oxalobacteraceae</taxon>
        <taxon>Telluria group</taxon>
        <taxon>Massilia</taxon>
    </lineage>
</organism>
<dbReference type="PROSITE" id="PS00893">
    <property type="entry name" value="NUDIX_BOX"/>
    <property type="match status" value="1"/>
</dbReference>
<name>A0ABT2ANI3_9BURK</name>
<keyword evidence="3" id="KW-1185">Reference proteome</keyword>
<evidence type="ECO:0000313" key="2">
    <source>
        <dbReference type="EMBL" id="MCS0597525.1"/>
    </source>
</evidence>
<comment type="cofactor">
    <cofactor evidence="1">
        <name>Mg(2+)</name>
        <dbReference type="ChEBI" id="CHEBI:18420"/>
    </cofactor>
</comment>
<accession>A0ABT2ANI3</accession>
<proteinExistence type="predicted"/>
<dbReference type="RefSeq" id="WP_258828547.1">
    <property type="nucleotide sequence ID" value="NZ_JANUHA010000009.1"/>
</dbReference>
<evidence type="ECO:0000256" key="1">
    <source>
        <dbReference type="ARBA" id="ARBA00001946"/>
    </source>
</evidence>